<keyword evidence="1" id="KW-0472">Membrane</keyword>
<dbReference type="InterPro" id="IPR046529">
    <property type="entry name" value="DUF6594"/>
</dbReference>
<keyword evidence="1" id="KW-1133">Transmembrane helix</keyword>
<feature type="domain" description="DUF6594" evidence="2">
    <location>
        <begin position="163"/>
        <end position="237"/>
    </location>
</feature>
<feature type="transmembrane region" description="Helical" evidence="1">
    <location>
        <begin position="169"/>
        <end position="188"/>
    </location>
</feature>
<dbReference type="Pfam" id="PF20237">
    <property type="entry name" value="DUF6594"/>
    <property type="match status" value="1"/>
</dbReference>
<feature type="transmembrane region" description="Helical" evidence="1">
    <location>
        <begin position="200"/>
        <end position="218"/>
    </location>
</feature>
<keyword evidence="4" id="KW-1185">Reference proteome</keyword>
<reference evidence="3" key="2">
    <citation type="submission" date="2023-05" db="EMBL/GenBank/DDBJ databases">
        <authorList>
            <consortium name="Lawrence Berkeley National Laboratory"/>
            <person name="Steindorff A."/>
            <person name="Hensen N."/>
            <person name="Bonometti L."/>
            <person name="Westerberg I."/>
            <person name="Brannstrom I.O."/>
            <person name="Guillou S."/>
            <person name="Cros-Aarteil S."/>
            <person name="Calhoun S."/>
            <person name="Haridas S."/>
            <person name="Kuo A."/>
            <person name="Mondo S."/>
            <person name="Pangilinan J."/>
            <person name="Riley R."/>
            <person name="Labutti K."/>
            <person name="Andreopoulos B."/>
            <person name="Lipzen A."/>
            <person name="Chen C."/>
            <person name="Yanf M."/>
            <person name="Daum C."/>
            <person name="Ng V."/>
            <person name="Clum A."/>
            <person name="Ohm R."/>
            <person name="Martin F."/>
            <person name="Silar P."/>
            <person name="Natvig D."/>
            <person name="Lalanne C."/>
            <person name="Gautier V."/>
            <person name="Ament-Velasquez S.L."/>
            <person name="Kruys A."/>
            <person name="Hutchinson M.I."/>
            <person name="Powell A.J."/>
            <person name="Barry K."/>
            <person name="Miller A.N."/>
            <person name="Grigoriev I.V."/>
            <person name="Debuchy R."/>
            <person name="Gladieux P."/>
            <person name="Thoren M.H."/>
            <person name="Johannesson H."/>
        </authorList>
    </citation>
    <scope>NUCLEOTIDE SEQUENCE</scope>
    <source>
        <strain evidence="3">CBS 757.83</strain>
    </source>
</reference>
<evidence type="ECO:0000259" key="2">
    <source>
        <dbReference type="Pfam" id="PF20237"/>
    </source>
</evidence>
<organism evidence="3 4">
    <name type="scientific">Parathielavia hyrcaniae</name>
    <dbReference type="NCBI Taxonomy" id="113614"/>
    <lineage>
        <taxon>Eukaryota</taxon>
        <taxon>Fungi</taxon>
        <taxon>Dikarya</taxon>
        <taxon>Ascomycota</taxon>
        <taxon>Pezizomycotina</taxon>
        <taxon>Sordariomycetes</taxon>
        <taxon>Sordariomycetidae</taxon>
        <taxon>Sordariales</taxon>
        <taxon>Chaetomiaceae</taxon>
        <taxon>Parathielavia</taxon>
    </lineage>
</organism>
<dbReference type="AlphaFoldDB" id="A0AAN6T4D9"/>
<comment type="caution">
    <text evidence="3">The sequence shown here is derived from an EMBL/GenBank/DDBJ whole genome shotgun (WGS) entry which is preliminary data.</text>
</comment>
<dbReference type="EMBL" id="MU863626">
    <property type="protein sequence ID" value="KAK4104368.1"/>
    <property type="molecule type" value="Genomic_DNA"/>
</dbReference>
<protein>
    <recommendedName>
        <fullName evidence="2">DUF6594 domain-containing protein</fullName>
    </recommendedName>
</protein>
<evidence type="ECO:0000313" key="3">
    <source>
        <dbReference type="EMBL" id="KAK4104368.1"/>
    </source>
</evidence>
<gene>
    <name evidence="3" type="ORF">N658DRAFT_492465</name>
</gene>
<proteinExistence type="predicted"/>
<keyword evidence="1" id="KW-0812">Transmembrane</keyword>
<reference evidence="3" key="1">
    <citation type="journal article" date="2023" name="Mol. Phylogenet. Evol.">
        <title>Genome-scale phylogeny and comparative genomics of the fungal order Sordariales.</title>
        <authorList>
            <person name="Hensen N."/>
            <person name="Bonometti L."/>
            <person name="Westerberg I."/>
            <person name="Brannstrom I.O."/>
            <person name="Guillou S."/>
            <person name="Cros-Aarteil S."/>
            <person name="Calhoun S."/>
            <person name="Haridas S."/>
            <person name="Kuo A."/>
            <person name="Mondo S."/>
            <person name="Pangilinan J."/>
            <person name="Riley R."/>
            <person name="LaButti K."/>
            <person name="Andreopoulos B."/>
            <person name="Lipzen A."/>
            <person name="Chen C."/>
            <person name="Yan M."/>
            <person name="Daum C."/>
            <person name="Ng V."/>
            <person name="Clum A."/>
            <person name="Steindorff A."/>
            <person name="Ohm R.A."/>
            <person name="Martin F."/>
            <person name="Silar P."/>
            <person name="Natvig D.O."/>
            <person name="Lalanne C."/>
            <person name="Gautier V."/>
            <person name="Ament-Velasquez S.L."/>
            <person name="Kruys A."/>
            <person name="Hutchinson M.I."/>
            <person name="Powell A.J."/>
            <person name="Barry K."/>
            <person name="Miller A.N."/>
            <person name="Grigoriev I.V."/>
            <person name="Debuchy R."/>
            <person name="Gladieux P."/>
            <person name="Hiltunen Thoren M."/>
            <person name="Johannesson H."/>
        </authorList>
    </citation>
    <scope>NUCLEOTIDE SEQUENCE</scope>
    <source>
        <strain evidence="3">CBS 757.83</strain>
    </source>
</reference>
<evidence type="ECO:0000256" key="1">
    <source>
        <dbReference type="SAM" id="Phobius"/>
    </source>
</evidence>
<sequence>MEGNSNPDIERQPHGLGESYLDLLKDASHREVLYEAKSAQFDRALKVNLAALQRIVICMIQKQLVDNVGAMVSNGTFVGLDAAHLCQVKVLLAEYSQAVRNWDLMVGYAAKAGHNLSKDPFLLSSEERLSYELMRSAGLLGLPFADSYEHEGNARLPLGQRRNATIGAVLGRFVVALLGGVALIGPMLLMQLHNDLTTKLATTSVAVFLVAAFMALYSTGPPEVIVSVVAAYAAVLVVFVGANR</sequence>
<evidence type="ECO:0000313" key="4">
    <source>
        <dbReference type="Proteomes" id="UP001305647"/>
    </source>
</evidence>
<dbReference type="Proteomes" id="UP001305647">
    <property type="component" value="Unassembled WGS sequence"/>
</dbReference>
<accession>A0AAN6T4D9</accession>
<feature type="transmembrane region" description="Helical" evidence="1">
    <location>
        <begin position="224"/>
        <end position="242"/>
    </location>
</feature>
<name>A0AAN6T4D9_9PEZI</name>